<dbReference type="PANTHER" id="PTHR47843">
    <property type="entry name" value="BTB DOMAIN-CONTAINING PROTEIN-RELATED"/>
    <property type="match status" value="1"/>
</dbReference>
<dbReference type="STRING" id="1081102.A0A162IG53"/>
<evidence type="ECO:0000259" key="2">
    <source>
        <dbReference type="PROSITE" id="PS50097"/>
    </source>
</evidence>
<dbReference type="OrthoDB" id="6359816at2759"/>
<evidence type="ECO:0000313" key="4">
    <source>
        <dbReference type="Proteomes" id="UP000076874"/>
    </source>
</evidence>
<evidence type="ECO:0000256" key="1">
    <source>
        <dbReference type="SAM" id="MobiDB-lite"/>
    </source>
</evidence>
<dbReference type="SMART" id="SM00225">
    <property type="entry name" value="BTB"/>
    <property type="match status" value="1"/>
</dbReference>
<dbReference type="Gene3D" id="3.30.710.10">
    <property type="entry name" value="Potassium Channel Kv1.1, Chain A"/>
    <property type="match status" value="1"/>
</dbReference>
<dbReference type="InterPro" id="IPR000210">
    <property type="entry name" value="BTB/POZ_dom"/>
</dbReference>
<evidence type="ECO:0000313" key="3">
    <source>
        <dbReference type="EMBL" id="OAA56675.1"/>
    </source>
</evidence>
<keyword evidence="4" id="KW-1185">Reference proteome</keyword>
<dbReference type="CDD" id="cd18186">
    <property type="entry name" value="BTB_POZ_ZBTB_KLHL-like"/>
    <property type="match status" value="1"/>
</dbReference>
<proteinExistence type="predicted"/>
<dbReference type="PANTHER" id="PTHR47843:SF5">
    <property type="entry name" value="BTB_POZ DOMAIN PROTEIN"/>
    <property type="match status" value="1"/>
</dbReference>
<dbReference type="Pfam" id="PF00651">
    <property type="entry name" value="BTB"/>
    <property type="match status" value="1"/>
</dbReference>
<feature type="region of interest" description="Disordered" evidence="1">
    <location>
        <begin position="110"/>
        <end position="135"/>
    </location>
</feature>
<dbReference type="Proteomes" id="UP000076874">
    <property type="component" value="Unassembled WGS sequence"/>
</dbReference>
<dbReference type="InterPro" id="IPR011333">
    <property type="entry name" value="SKP1/BTB/POZ_sf"/>
</dbReference>
<dbReference type="SUPFAM" id="SSF54695">
    <property type="entry name" value="POZ domain"/>
    <property type="match status" value="1"/>
</dbReference>
<reference evidence="3 4" key="1">
    <citation type="journal article" date="2016" name="Genome Biol. Evol.">
        <title>Divergent and convergent evolution of fungal pathogenicity.</title>
        <authorList>
            <person name="Shang Y."/>
            <person name="Xiao G."/>
            <person name="Zheng P."/>
            <person name="Cen K."/>
            <person name="Zhan S."/>
            <person name="Wang C."/>
        </authorList>
    </citation>
    <scope>NUCLEOTIDE SEQUENCE [LARGE SCALE GENOMIC DNA]</scope>
    <source>
        <strain evidence="3 4">RCEF 264</strain>
    </source>
</reference>
<comment type="caution">
    <text evidence="3">The sequence shown here is derived from an EMBL/GenBank/DDBJ whole genome shotgun (WGS) entry which is preliminary data.</text>
</comment>
<dbReference type="PROSITE" id="PS50097">
    <property type="entry name" value="BTB"/>
    <property type="match status" value="1"/>
</dbReference>
<sequence length="438" mass="48867">MGNSLSNASNKISKDLGSRLQELYTNRLFSDLTISCPGRLYHVHRAIVCAQSRVFLTMMKSGDGTFLEAQENAIDLPEDDPLAVHCMISYFYSLDYQVEQQTESLHFETRPYQPHDESSLPVGHDSAASSDPAQPAVPPGIIECVPHHALLLHAKMYVLGERYEIQGLKDLARSKFESVVSSPWDTAAMFAAAQEVYQETPSSDRELRDVIVEELLRNSGILYDAAQENNLKNQSDLMYDLVVYLAKNDPLAVHCMIRYMYLLDYDVEEQKDGSGFDSDTGCAVHGPAPRASQGAPGAPHHELLLHAKMYVIGDRYQVKGLKELARGKYNTASVDNWNTNAFLAAASEAYEGTPDADRGLRDMVVTALYMHTNVLGDDTLREGLQDNHELLLDLVDLMVHLNRKVKKPQDYGYWPGVIVRGLQTHPETQRKPKGGKIA</sequence>
<accession>A0A162IG53</accession>
<organism evidence="3 4">
    <name type="scientific">Niveomyces insectorum RCEF 264</name>
    <dbReference type="NCBI Taxonomy" id="1081102"/>
    <lineage>
        <taxon>Eukaryota</taxon>
        <taxon>Fungi</taxon>
        <taxon>Dikarya</taxon>
        <taxon>Ascomycota</taxon>
        <taxon>Pezizomycotina</taxon>
        <taxon>Sordariomycetes</taxon>
        <taxon>Hypocreomycetidae</taxon>
        <taxon>Hypocreales</taxon>
        <taxon>Cordycipitaceae</taxon>
        <taxon>Niveomyces</taxon>
    </lineage>
</organism>
<dbReference type="AlphaFoldDB" id="A0A162IG53"/>
<name>A0A162IG53_9HYPO</name>
<gene>
    <name evidence="3" type="ORF">SPI_07682</name>
</gene>
<protein>
    <submittedName>
        <fullName evidence="3">BTB/POZ fold protein</fullName>
    </submittedName>
</protein>
<dbReference type="EMBL" id="AZHD01000016">
    <property type="protein sequence ID" value="OAA56675.1"/>
    <property type="molecule type" value="Genomic_DNA"/>
</dbReference>
<feature type="domain" description="BTB" evidence="2">
    <location>
        <begin position="30"/>
        <end position="100"/>
    </location>
</feature>